<dbReference type="KEGG" id="add:HUW48_05045"/>
<dbReference type="Proteomes" id="UP000514509">
    <property type="component" value="Chromosome"/>
</dbReference>
<sequence>MEAASYIAYLLSELRKISCVKASEVLAVLYDEVNRFLLKNDFTGKELFEAVKSGICLQGGTLSADDSVPDKPFTDLETTELVGFFWSGRHHKKVKGINLIACFTPIHLACDF</sequence>
<reference evidence="1 2" key="2">
    <citation type="submission" date="2020-08" db="EMBL/GenBank/DDBJ databases">
        <title>Adhaeribacter dokdonensis sp. nov., isolated from the rhizosphere of Elymus tsukushiensis, a plant native to the Dokdo Islands, Republic of Korea.</title>
        <authorList>
            <person name="Ghim S.Y."/>
        </authorList>
    </citation>
    <scope>NUCLEOTIDE SEQUENCE [LARGE SCALE GENOMIC DNA]</scope>
    <source>
        <strain evidence="1 2">KUDC8001</strain>
    </source>
</reference>
<proteinExistence type="predicted"/>
<reference evidence="1 2" key="1">
    <citation type="submission" date="2020-06" db="EMBL/GenBank/DDBJ databases">
        <authorList>
            <person name="Hwang Y.J."/>
        </authorList>
    </citation>
    <scope>NUCLEOTIDE SEQUENCE [LARGE SCALE GENOMIC DNA]</scope>
    <source>
        <strain evidence="1 2">KUDC8001</strain>
    </source>
</reference>
<evidence type="ECO:0000313" key="2">
    <source>
        <dbReference type="Proteomes" id="UP000514509"/>
    </source>
</evidence>
<organism evidence="1 2">
    <name type="scientific">Adhaeribacter radiodurans</name>
    <dbReference type="NCBI Taxonomy" id="2745197"/>
    <lineage>
        <taxon>Bacteria</taxon>
        <taxon>Pseudomonadati</taxon>
        <taxon>Bacteroidota</taxon>
        <taxon>Cytophagia</taxon>
        <taxon>Cytophagales</taxon>
        <taxon>Hymenobacteraceae</taxon>
        <taxon>Adhaeribacter</taxon>
    </lineage>
</organism>
<gene>
    <name evidence="1" type="ORF">HUW48_05045</name>
</gene>
<keyword evidence="2" id="KW-1185">Reference proteome</keyword>
<protein>
    <submittedName>
        <fullName evidence="1">Uncharacterized protein</fullName>
    </submittedName>
</protein>
<dbReference type="RefSeq" id="WP_182414638.1">
    <property type="nucleotide sequence ID" value="NZ_CP055153.1"/>
</dbReference>
<evidence type="ECO:0000313" key="1">
    <source>
        <dbReference type="EMBL" id="QMU27443.1"/>
    </source>
</evidence>
<accession>A0A7L7L3U2</accession>
<dbReference type="EMBL" id="CP055153">
    <property type="protein sequence ID" value="QMU27443.1"/>
    <property type="molecule type" value="Genomic_DNA"/>
</dbReference>
<name>A0A7L7L3U2_9BACT</name>
<dbReference type="AlphaFoldDB" id="A0A7L7L3U2"/>